<dbReference type="EMBL" id="FJNB01000001">
    <property type="protein sequence ID" value="CZQ80706.1"/>
    <property type="molecule type" value="Genomic_DNA"/>
</dbReference>
<dbReference type="InterPro" id="IPR053737">
    <property type="entry name" value="Type_II_TA_Toxin"/>
</dbReference>
<evidence type="ECO:0000313" key="4">
    <source>
        <dbReference type="Proteomes" id="UP000076878"/>
    </source>
</evidence>
<name>A0A143Y637_9LACT</name>
<dbReference type="RefSeq" id="WP_084253723.1">
    <property type="nucleotide sequence ID" value="NZ_FJNB01000001.1"/>
</dbReference>
<feature type="domain" description="Fido" evidence="1">
    <location>
        <begin position="5"/>
        <end position="132"/>
    </location>
</feature>
<proteinExistence type="predicted"/>
<dbReference type="Pfam" id="PF02661">
    <property type="entry name" value="Fic"/>
    <property type="match status" value="1"/>
</dbReference>
<protein>
    <submittedName>
        <fullName evidence="2">Death on curing protein</fullName>
    </submittedName>
</protein>
<dbReference type="Proteomes" id="UP000199280">
    <property type="component" value="Unassembled WGS sequence"/>
</dbReference>
<dbReference type="PROSITE" id="PS51459">
    <property type="entry name" value="FIDO"/>
    <property type="match status" value="1"/>
</dbReference>
<reference evidence="3 5" key="2">
    <citation type="submission" date="2016-10" db="EMBL/GenBank/DDBJ databases">
        <authorList>
            <person name="Varghese N."/>
            <person name="Submissions S."/>
        </authorList>
    </citation>
    <scope>NUCLEOTIDE SEQUENCE [LARGE SCALE GENOMIC DNA]</scope>
    <source>
        <strain evidence="3 5">DSM 22150</strain>
    </source>
</reference>
<keyword evidence="5" id="KW-1185">Reference proteome</keyword>
<dbReference type="OrthoDB" id="9802752at2"/>
<sequence length="132" mass="14624">MIVSLSESQLIAINVYLIQRYSPDELIGVKDSGSLHMCVNSVNATAFGEEVYPSIIEKAAILFINLVKKHCFHNANKRTAFVALEAFLALNSKELSLTTDEAISLCVNVATWDDNFDALKDMVIKEISEKLT</sequence>
<evidence type="ECO:0000313" key="2">
    <source>
        <dbReference type="EMBL" id="CZQ80706.1"/>
    </source>
</evidence>
<evidence type="ECO:0000313" key="5">
    <source>
        <dbReference type="Proteomes" id="UP000199280"/>
    </source>
</evidence>
<dbReference type="STRING" id="640938.TR210_76"/>
<evidence type="ECO:0000259" key="1">
    <source>
        <dbReference type="PROSITE" id="PS51459"/>
    </source>
</evidence>
<dbReference type="PANTHER" id="PTHR39426:SF1">
    <property type="entry name" value="HOMOLOGY TO DEATH-ON-CURING PROTEIN OF PHAGE P1"/>
    <property type="match status" value="1"/>
</dbReference>
<dbReference type="Proteomes" id="UP000076878">
    <property type="component" value="Unassembled WGS sequence"/>
</dbReference>
<dbReference type="InterPro" id="IPR003812">
    <property type="entry name" value="Fido"/>
</dbReference>
<accession>A0A143Y637</accession>
<evidence type="ECO:0000313" key="3">
    <source>
        <dbReference type="EMBL" id="SEI55291.1"/>
    </source>
</evidence>
<reference evidence="2 4" key="1">
    <citation type="submission" date="2016-02" db="EMBL/GenBank/DDBJ databases">
        <authorList>
            <person name="Wen L."/>
            <person name="He K."/>
            <person name="Yang H."/>
        </authorList>
    </citation>
    <scope>NUCLEOTIDE SEQUENCE [LARGE SCALE GENOMIC DNA]</scope>
    <source>
        <strain evidence="2">Trichococcus_R210</strain>
    </source>
</reference>
<dbReference type="Gene3D" id="1.20.120.1870">
    <property type="entry name" value="Fic/DOC protein, Fido domain"/>
    <property type="match status" value="1"/>
</dbReference>
<organism evidence="2 4">
    <name type="scientific">Trichococcus ilyis</name>
    <dbReference type="NCBI Taxonomy" id="640938"/>
    <lineage>
        <taxon>Bacteria</taxon>
        <taxon>Bacillati</taxon>
        <taxon>Bacillota</taxon>
        <taxon>Bacilli</taxon>
        <taxon>Lactobacillales</taxon>
        <taxon>Carnobacteriaceae</taxon>
        <taxon>Trichococcus</taxon>
    </lineage>
</organism>
<dbReference type="EMBL" id="FNYT01000001">
    <property type="protein sequence ID" value="SEI55291.1"/>
    <property type="molecule type" value="Genomic_DNA"/>
</dbReference>
<dbReference type="AlphaFoldDB" id="A0A143Y637"/>
<dbReference type="PANTHER" id="PTHR39426">
    <property type="entry name" value="HOMOLOGY TO DEATH-ON-CURING PROTEIN OF PHAGE P1"/>
    <property type="match status" value="1"/>
</dbReference>
<dbReference type="NCBIfam" id="TIGR01550">
    <property type="entry name" value="DOC_P1"/>
    <property type="match status" value="1"/>
</dbReference>
<dbReference type="InterPro" id="IPR006440">
    <property type="entry name" value="Doc"/>
</dbReference>
<gene>
    <name evidence="3" type="ORF">SAMN05216375_101192</name>
    <name evidence="2" type="ORF">TR210_76</name>
</gene>
<dbReference type="GO" id="GO:0016301">
    <property type="term" value="F:kinase activity"/>
    <property type="evidence" value="ECO:0007669"/>
    <property type="project" value="InterPro"/>
</dbReference>